<dbReference type="Pfam" id="PF00563">
    <property type="entry name" value="EAL"/>
    <property type="match status" value="1"/>
</dbReference>
<organism evidence="2">
    <name type="scientific">human gut metagenome</name>
    <dbReference type="NCBI Taxonomy" id="408170"/>
    <lineage>
        <taxon>unclassified sequences</taxon>
        <taxon>metagenomes</taxon>
        <taxon>organismal metagenomes</taxon>
    </lineage>
</organism>
<dbReference type="SUPFAM" id="SSF141868">
    <property type="entry name" value="EAL domain-like"/>
    <property type="match status" value="1"/>
</dbReference>
<dbReference type="PANTHER" id="PTHR33121:SF70">
    <property type="entry name" value="SIGNALING PROTEIN YKOW"/>
    <property type="match status" value="1"/>
</dbReference>
<dbReference type="InterPro" id="IPR050706">
    <property type="entry name" value="Cyclic-di-GMP_PDE-like"/>
</dbReference>
<dbReference type="PROSITE" id="PS50883">
    <property type="entry name" value="EAL"/>
    <property type="match status" value="1"/>
</dbReference>
<dbReference type="GO" id="GO:0071111">
    <property type="term" value="F:cyclic-guanylate-specific phosphodiesterase activity"/>
    <property type="evidence" value="ECO:0007669"/>
    <property type="project" value="InterPro"/>
</dbReference>
<sequence length="67" mass="7251">MAGSLGMHTICEGIETDEQAKLLGGLGCEMAQGFYFAKPMPSDSFEEILRGNSKTINIPSNDPEEDK</sequence>
<dbReference type="PANTHER" id="PTHR33121">
    <property type="entry name" value="CYCLIC DI-GMP PHOSPHODIESTERASE PDEF"/>
    <property type="match status" value="1"/>
</dbReference>
<accession>K1SJX6</accession>
<comment type="caution">
    <text evidence="2">The sequence shown here is derived from an EMBL/GenBank/DDBJ whole genome shotgun (WGS) entry which is preliminary data.</text>
</comment>
<protein>
    <submittedName>
        <fullName evidence="2">Protein containing Diguanylate phosphodiesterase, predicted domain protein</fullName>
    </submittedName>
</protein>
<dbReference type="InterPro" id="IPR035919">
    <property type="entry name" value="EAL_sf"/>
</dbReference>
<feature type="domain" description="EAL" evidence="1">
    <location>
        <begin position="1"/>
        <end position="53"/>
    </location>
</feature>
<evidence type="ECO:0000313" key="2">
    <source>
        <dbReference type="EMBL" id="EKC47626.1"/>
    </source>
</evidence>
<proteinExistence type="predicted"/>
<dbReference type="InterPro" id="IPR001633">
    <property type="entry name" value="EAL_dom"/>
</dbReference>
<reference evidence="2" key="1">
    <citation type="journal article" date="2013" name="Environ. Microbiol.">
        <title>Microbiota from the distal guts of lean and obese adolescents exhibit partial functional redundancy besides clear differences in community structure.</title>
        <authorList>
            <person name="Ferrer M."/>
            <person name="Ruiz A."/>
            <person name="Lanza F."/>
            <person name="Haange S.B."/>
            <person name="Oberbach A."/>
            <person name="Till H."/>
            <person name="Bargiela R."/>
            <person name="Campoy C."/>
            <person name="Segura M.T."/>
            <person name="Richter M."/>
            <person name="von Bergen M."/>
            <person name="Seifert J."/>
            <person name="Suarez A."/>
        </authorList>
    </citation>
    <scope>NUCLEOTIDE SEQUENCE</scope>
</reference>
<evidence type="ECO:0000259" key="1">
    <source>
        <dbReference type="PROSITE" id="PS50883"/>
    </source>
</evidence>
<gene>
    <name evidence="2" type="ORF">LEA_19287</name>
</gene>
<dbReference type="EMBL" id="AJWY01013256">
    <property type="protein sequence ID" value="EKC47626.1"/>
    <property type="molecule type" value="Genomic_DNA"/>
</dbReference>
<name>K1SJX6_9ZZZZ</name>
<dbReference type="Gene3D" id="3.20.20.450">
    <property type="entry name" value="EAL domain"/>
    <property type="match status" value="1"/>
</dbReference>
<dbReference type="AlphaFoldDB" id="K1SJX6"/>